<proteinExistence type="predicted"/>
<dbReference type="InterPro" id="IPR018705">
    <property type="entry name" value="DUF2134_membrane"/>
</dbReference>
<dbReference type="EMBL" id="LDJG01000013">
    <property type="protein sequence ID" value="KRG57403.1"/>
    <property type="molecule type" value="Genomic_DNA"/>
</dbReference>
<reference evidence="2 3" key="1">
    <citation type="submission" date="2015-05" db="EMBL/GenBank/DDBJ databases">
        <title>Genome sequencing and analysis of members of genus Stenotrophomonas.</title>
        <authorList>
            <person name="Patil P.P."/>
            <person name="Midha S."/>
            <person name="Patil P.B."/>
        </authorList>
    </citation>
    <scope>NUCLEOTIDE SEQUENCE [LARGE SCALE GENOMIC DNA]</scope>
    <source>
        <strain evidence="2 3">DSM 12575</strain>
    </source>
</reference>
<dbReference type="Proteomes" id="UP000050902">
    <property type="component" value="Unassembled WGS sequence"/>
</dbReference>
<accession>A0ABR5NJX6</accession>
<evidence type="ECO:0000259" key="1">
    <source>
        <dbReference type="Pfam" id="PF09977"/>
    </source>
</evidence>
<comment type="caution">
    <text evidence="2">The sequence shown here is derived from an EMBL/GenBank/DDBJ whole genome shotgun (WGS) entry which is preliminary data.</text>
</comment>
<name>A0ABR5NJX6_9GAMM</name>
<protein>
    <recommendedName>
        <fullName evidence="1">DUF2134 domain-containing protein</fullName>
    </recommendedName>
</protein>
<organism evidence="2 3">
    <name type="scientific">Stenotrophomonas nitritireducens</name>
    <dbReference type="NCBI Taxonomy" id="83617"/>
    <lineage>
        <taxon>Bacteria</taxon>
        <taxon>Pseudomonadati</taxon>
        <taxon>Pseudomonadota</taxon>
        <taxon>Gammaproteobacteria</taxon>
        <taxon>Lysobacterales</taxon>
        <taxon>Lysobacteraceae</taxon>
        <taxon>Stenotrophomonas</taxon>
    </lineage>
</organism>
<evidence type="ECO:0000313" key="3">
    <source>
        <dbReference type="Proteomes" id="UP000050902"/>
    </source>
</evidence>
<feature type="domain" description="DUF2134" evidence="1">
    <location>
        <begin position="38"/>
        <end position="127"/>
    </location>
</feature>
<dbReference type="Pfam" id="PF09977">
    <property type="entry name" value="Tad_C"/>
    <property type="match status" value="1"/>
</dbReference>
<gene>
    <name evidence="2" type="ORF">ABB22_09195</name>
</gene>
<keyword evidence="3" id="KW-1185">Reference proteome</keyword>
<evidence type="ECO:0000313" key="2">
    <source>
        <dbReference type="EMBL" id="KRG57403.1"/>
    </source>
</evidence>
<sequence length="703" mass="72749">MMMLLLLGLVAILGLVEIGHLYWAKREAQKVADLAALAGAQRLGLCSADNQDNRAARQNAMEQNRFAGSITIRCGNWGIANPAADHFREAVDSDHPLNAVKVITRRAALPFFGQNAGLPTVQAEAVAKLTPPSAVFSVGSQLLRVNGNSPLGNVLRLAGVNVDTATVLAYDGLAQAKVTPAGLLEALGLPVDVDMSVADFNRFLAANKVSLGRLLSATTTVLDRNGMAGLRLDALASRIGTQLDLDRLDIQLGSAGQAGGLFAAVVAPDGTIGSALQADINAMDLVTTAIAIASRGRGVAVDNLVIAGGVEVRAGIIEPPSIAIGGIVNGVGPSAYNAQVRLAINIDSDKVPIAGPLLSTLGTRLKLPIYADVTNAMGTLTSLQCDQTPPTATIRVDASVLRTCVGKVAAADVFSRRDVCDTHLQDEQLLTLLGAPLITNRISIDALTDRQSLTLAAGQTGSTQVNPLAVGNAIEHVVDELLRVLAGTLTPGNQGMNQASTAGHLADQFLKAANPGGGRYDVDRTIKLIRDGNKQLGIEPLGDWNVPKGVPSACGLGLLTCFNDGSVWDGFRATVTGQGLGALDGLLGTLLGGLVVNRCSSLISELLSYNTCVKGNLTSYIQTAPAGLLDQYGGSGITAPGDTVNCSGMLCLLLKPALAALKPILNSVGTLLSRTLTEVLGLELGRTDVHVQSIQCAPAQLVY</sequence>